<gene>
    <name evidence="10" type="ORF">CYMTET_38166</name>
</gene>
<dbReference type="EMBL" id="LGRX02025353">
    <property type="protein sequence ID" value="KAK3252531.1"/>
    <property type="molecule type" value="Genomic_DNA"/>
</dbReference>
<evidence type="ECO:0000313" key="11">
    <source>
        <dbReference type="Proteomes" id="UP001190700"/>
    </source>
</evidence>
<keyword evidence="2 8" id="KW-0812">Transmembrane</keyword>
<evidence type="ECO:0000259" key="9">
    <source>
        <dbReference type="PROSITE" id="PS50222"/>
    </source>
</evidence>
<proteinExistence type="predicted"/>
<dbReference type="InterPro" id="IPR028082">
    <property type="entry name" value="Peripla_BP_I"/>
</dbReference>
<dbReference type="PANTHER" id="PTHR24060">
    <property type="entry name" value="METABOTROPIC GLUTAMATE RECEPTOR"/>
    <property type="match status" value="1"/>
</dbReference>
<organism evidence="10 11">
    <name type="scientific">Cymbomonas tetramitiformis</name>
    <dbReference type="NCBI Taxonomy" id="36881"/>
    <lineage>
        <taxon>Eukaryota</taxon>
        <taxon>Viridiplantae</taxon>
        <taxon>Chlorophyta</taxon>
        <taxon>Pyramimonadophyceae</taxon>
        <taxon>Pyramimonadales</taxon>
        <taxon>Pyramimonadaceae</taxon>
        <taxon>Cymbomonas</taxon>
    </lineage>
</organism>
<feature type="region of interest" description="Disordered" evidence="7">
    <location>
        <begin position="98"/>
        <end position="129"/>
    </location>
</feature>
<evidence type="ECO:0000256" key="2">
    <source>
        <dbReference type="ARBA" id="ARBA00022692"/>
    </source>
</evidence>
<sequence length="1817" mass="199779">MSRVSQGYEERLLQSGLMADDFDLETLFLSLIENRFPNSSTALNRAFQRLDLDRSGCISLAEYLASVSAATAGASSSSESSDFVDLSYRKLQSESRVHSEHFHKDDKISKETDSQENVGTHRQVSSDQIGLPGAARHLSKDISVPHSLQGDGVTITRALLNDYRDDTLSVCDDFPVGWVDNERNGCIAYTFKNWCTVDGEETEALGGTFEDYAVDNVTAAQACCGCGGGVPTLRIGILLALYSYSYSEDGALSIDRGEYLSGVTMAINDLNNDTNVLPGLQVLFALKDSKCDETYANNAALDLHEWGAQVVIGAVCSDASEAAQAVLERYSIPQISGSSTSASLSSSTDSTSGQDPYPWFMRTIPSDDFQARAMASLVHYYNWTRVVTIAVENDYGFHGIEAFHEAAVSLGILVAEEDRLSFAEGTVDFNEIVQELRRLRAYIFVMFVYAQDAGPLMEQAYAAGVGGEGYAWIGSGATAESVTWESMSDTLSEDEKNDIMRGYLGVRPYLNTSTPEYKAFAERWRAQPATLDEESGECSAEVDDAGSPIWMRYDLDGNATTYDACIGMDYSNTNDTIWFYAAYYYDAVYVVGHALHSLLLQNASDRHSRAELRDAMLAQSFVGATGHVAFNGVGDRNTGVIFEVVNHAGASRLQHVGTWSTEAGYRECGMESQEHECHAIVWSSGDKQILITSYVQVGLMTGIYMVEGDRKITSGTIESSLLAVREINKNLSMIPEARLLFILKDSKCDETYANNAALDLQEWGAQVVIGASCSDASKAAQTVLDYYSIPQISGSSTSASLSSSTDSTSGQDPYPWFMRTIPSDDFQARAMASLVHYYNWTRVVTIAVENDYGFHGIEAFHEAAVSLGILVAEEDRLSFAFGTVDFNEIVQELRRLRAYIFVMFVYAQDAGPLMEQAYAAGVGDRHSRAELRDAMLAQSFVGATGHVAFNGVGDRNTGVIFEVVNHAGASRLQHVGTWSTEAGYRECGMESQEHECHAIVWSSGEMVPLDGSSCIAGAVFDVQLYRCEPCRAGTFHDTASDSCLPCTIGTVSVDPGATACLNCRDLQATFYQDEEGQAECKDCPEGADCSSGVSAVGQKGYWRDSPDRSHFYECFNPEDGTCHGESSPYAGQGCQEGHEGPLCSVCSADYARGGRYDLLSKCAMCSGDGENPSYTAVITTGVMLFVLCALLAFLYWPYLKYSGIIDQRSAAAGYAKHVIRLSNGVQGLARRSFIDFVMSLRPSSVSKPASNLDSKESIWDQMYSAWYSSGIGSLVDDVTNMAPYKTLAPQLLASFISFSQVFGSFARFTVQWPASLSWVIAALNLSAFFSLDIPDIDMKCELAEIVRSDAGFYQSYVWWMVSAGVVAASFSLLHLASGWFIKLERSRTVFRRLNRKGVILVMFVLYPVFSEKFLMVFPCRRIYGVSYLLNDYSVECYTSEHIQLLLLGSVLGFVGFILGVPLFYFYTMALFEIPAIVREKQRDAQISNLLLYFAAQPLLESTERSRACKNLDPSLINRVYIHFMGEDNAVAYSERSDVIHEHFGAETSSHKEQGFKVDGDPLSLGGVTHDASAEQSKDARVRDEAEGTIREMELVGNEIGAEKLLVGDGECGLVVSYDAANDNKPNKDELLTAAMLNKTAQGDTSNSDGGAALAMKLDMLISYSKDSPDLQELQCFKPQWTMHDSAEAAELLPLHMQEREALIHIGFLFGSYQPAYWYFEILEILRKLIHVAIPVLVHDLGHQVMWTTLLCLYCTPVYVISMDGDGWNCRRGKGSCSYTFFDGDNLHIMSDSTANVWFCLRSPIAQHSRARAIFEHA</sequence>
<feature type="transmembrane region" description="Helical" evidence="8">
    <location>
        <begin position="1174"/>
        <end position="1198"/>
    </location>
</feature>
<evidence type="ECO:0000256" key="1">
    <source>
        <dbReference type="ARBA" id="ARBA00004141"/>
    </source>
</evidence>
<keyword evidence="5" id="KW-0675">Receptor</keyword>
<dbReference type="PRINTS" id="PR00248">
    <property type="entry name" value="GPCRMGR"/>
</dbReference>
<evidence type="ECO:0000256" key="3">
    <source>
        <dbReference type="ARBA" id="ARBA00022989"/>
    </source>
</evidence>
<dbReference type="SMART" id="SM01411">
    <property type="entry name" value="Ephrin_rec_like"/>
    <property type="match status" value="1"/>
</dbReference>
<accession>A0AAE0F573</accession>
<feature type="transmembrane region" description="Helical" evidence="8">
    <location>
        <begin position="1393"/>
        <end position="1409"/>
    </location>
</feature>
<dbReference type="PROSITE" id="PS50222">
    <property type="entry name" value="EF_HAND_2"/>
    <property type="match status" value="1"/>
</dbReference>
<dbReference type="GO" id="GO:0016020">
    <property type="term" value="C:membrane"/>
    <property type="evidence" value="ECO:0007669"/>
    <property type="project" value="UniProtKB-SubCell"/>
</dbReference>
<feature type="transmembrane region" description="Helical" evidence="8">
    <location>
        <begin position="1356"/>
        <end position="1381"/>
    </location>
</feature>
<keyword evidence="4 8" id="KW-0472">Membrane</keyword>
<dbReference type="InterPro" id="IPR002048">
    <property type="entry name" value="EF_hand_dom"/>
</dbReference>
<keyword evidence="11" id="KW-1185">Reference proteome</keyword>
<dbReference type="InterPro" id="IPR018247">
    <property type="entry name" value="EF_Hand_1_Ca_BS"/>
</dbReference>
<dbReference type="InterPro" id="IPR050726">
    <property type="entry name" value="mGluR"/>
</dbReference>
<evidence type="ECO:0000256" key="4">
    <source>
        <dbReference type="ARBA" id="ARBA00023136"/>
    </source>
</evidence>
<comment type="caution">
    <text evidence="10">The sequence shown here is derived from an EMBL/GenBank/DDBJ whole genome shotgun (WGS) entry which is preliminary data.</text>
</comment>
<evidence type="ECO:0000256" key="5">
    <source>
        <dbReference type="ARBA" id="ARBA00023170"/>
    </source>
</evidence>
<dbReference type="Gene3D" id="2.10.50.10">
    <property type="entry name" value="Tumor Necrosis Factor Receptor, subunit A, domain 2"/>
    <property type="match status" value="1"/>
</dbReference>
<dbReference type="InterPro" id="IPR000337">
    <property type="entry name" value="GPCR_3"/>
</dbReference>
<dbReference type="Gene3D" id="3.40.50.2300">
    <property type="match status" value="4"/>
</dbReference>
<feature type="compositionally biased region" description="Polar residues" evidence="7">
    <location>
        <begin position="115"/>
        <end position="128"/>
    </location>
</feature>
<feature type="transmembrane region" description="Helical" evidence="8">
    <location>
        <begin position="1442"/>
        <end position="1466"/>
    </location>
</feature>
<keyword evidence="6" id="KW-0325">Glycoprotein</keyword>
<evidence type="ECO:0000256" key="6">
    <source>
        <dbReference type="ARBA" id="ARBA00023180"/>
    </source>
</evidence>
<comment type="subcellular location">
    <subcellularLocation>
        <location evidence="1">Membrane</location>
        <topology evidence="1">Multi-pass membrane protein</topology>
    </subcellularLocation>
</comment>
<reference evidence="10 11" key="1">
    <citation type="journal article" date="2015" name="Genome Biol. Evol.">
        <title>Comparative Genomics of a Bacterivorous Green Alga Reveals Evolutionary Causalities and Consequences of Phago-Mixotrophic Mode of Nutrition.</title>
        <authorList>
            <person name="Burns J.A."/>
            <person name="Paasch A."/>
            <person name="Narechania A."/>
            <person name="Kim E."/>
        </authorList>
    </citation>
    <scope>NUCLEOTIDE SEQUENCE [LARGE SCALE GENOMIC DNA]</scope>
    <source>
        <strain evidence="10 11">PLY_AMNH</strain>
    </source>
</reference>
<dbReference type="PROSITE" id="PS00018">
    <property type="entry name" value="EF_HAND_1"/>
    <property type="match status" value="1"/>
</dbReference>
<dbReference type="SUPFAM" id="SSF53822">
    <property type="entry name" value="Periplasmic binding protein-like I"/>
    <property type="match status" value="2"/>
</dbReference>
<dbReference type="InterPro" id="IPR001828">
    <property type="entry name" value="ANF_lig-bd_rcpt"/>
</dbReference>
<name>A0AAE0F573_9CHLO</name>
<dbReference type="GO" id="GO:0004930">
    <property type="term" value="F:G protein-coupled receptor activity"/>
    <property type="evidence" value="ECO:0007669"/>
    <property type="project" value="InterPro"/>
</dbReference>
<dbReference type="Proteomes" id="UP001190700">
    <property type="component" value="Unassembled WGS sequence"/>
</dbReference>
<dbReference type="GO" id="GO:0005509">
    <property type="term" value="F:calcium ion binding"/>
    <property type="evidence" value="ECO:0007669"/>
    <property type="project" value="InterPro"/>
</dbReference>
<protein>
    <recommendedName>
        <fullName evidence="9">EF-hand domain-containing protein</fullName>
    </recommendedName>
</protein>
<feature type="domain" description="EF-hand" evidence="9">
    <location>
        <begin position="38"/>
        <end position="73"/>
    </location>
</feature>
<evidence type="ECO:0000313" key="10">
    <source>
        <dbReference type="EMBL" id="KAK3252531.1"/>
    </source>
</evidence>
<feature type="compositionally biased region" description="Basic and acidic residues" evidence="7">
    <location>
        <begin position="98"/>
        <end position="113"/>
    </location>
</feature>
<evidence type="ECO:0000256" key="7">
    <source>
        <dbReference type="SAM" id="MobiDB-lite"/>
    </source>
</evidence>
<keyword evidence="3 8" id="KW-1133">Transmembrane helix</keyword>
<dbReference type="Pfam" id="PF01094">
    <property type="entry name" value="ANF_receptor"/>
    <property type="match status" value="2"/>
</dbReference>
<evidence type="ECO:0000256" key="8">
    <source>
        <dbReference type="SAM" id="Phobius"/>
    </source>
</evidence>